<keyword evidence="12" id="KW-0378">Hydrolase</keyword>
<dbReference type="PRINTS" id="PR00747">
    <property type="entry name" value="GLYHDRLASE47"/>
</dbReference>
<dbReference type="InterPro" id="IPR036026">
    <property type="entry name" value="Seven-hairpin_glycosidases"/>
</dbReference>
<organism evidence="13 14">
    <name type="scientific">Galendromus occidentalis</name>
    <name type="common">western predatory mite</name>
    <dbReference type="NCBI Taxonomy" id="34638"/>
    <lineage>
        <taxon>Eukaryota</taxon>
        <taxon>Metazoa</taxon>
        <taxon>Ecdysozoa</taxon>
        <taxon>Arthropoda</taxon>
        <taxon>Chelicerata</taxon>
        <taxon>Arachnida</taxon>
        <taxon>Acari</taxon>
        <taxon>Parasitiformes</taxon>
        <taxon>Mesostigmata</taxon>
        <taxon>Gamasina</taxon>
        <taxon>Phytoseioidea</taxon>
        <taxon>Phytoseiidae</taxon>
        <taxon>Typhlodrominae</taxon>
        <taxon>Galendromus</taxon>
    </lineage>
</organism>
<dbReference type="Proteomes" id="UP000694867">
    <property type="component" value="Unplaced"/>
</dbReference>
<comment type="cofactor">
    <cofactor evidence="11">
        <name>Ca(2+)</name>
        <dbReference type="ChEBI" id="CHEBI:29108"/>
    </cofactor>
</comment>
<dbReference type="GO" id="GO:0005509">
    <property type="term" value="F:calcium ion binding"/>
    <property type="evidence" value="ECO:0007669"/>
    <property type="project" value="InterPro"/>
</dbReference>
<dbReference type="Gene3D" id="1.50.10.10">
    <property type="match status" value="1"/>
</dbReference>
<evidence type="ECO:0000256" key="12">
    <source>
        <dbReference type="RuleBase" id="RU361193"/>
    </source>
</evidence>
<dbReference type="EC" id="3.2.1.-" evidence="12"/>
<feature type="binding site" evidence="11">
    <location>
        <position position="512"/>
    </location>
    <ligand>
        <name>Ca(2+)</name>
        <dbReference type="ChEBI" id="CHEBI:29108"/>
    </ligand>
</feature>
<feature type="active site" evidence="10">
    <location>
        <position position="425"/>
    </location>
</feature>
<evidence type="ECO:0000256" key="4">
    <source>
        <dbReference type="ARBA" id="ARBA00022824"/>
    </source>
</evidence>
<evidence type="ECO:0000256" key="11">
    <source>
        <dbReference type="PIRSR" id="PIRSR601382-2"/>
    </source>
</evidence>
<keyword evidence="8" id="KW-0325">Glycoprotein</keyword>
<dbReference type="GO" id="GO:0005975">
    <property type="term" value="P:carbohydrate metabolic process"/>
    <property type="evidence" value="ECO:0007669"/>
    <property type="project" value="InterPro"/>
</dbReference>
<dbReference type="PANTHER" id="PTHR45679:SF5">
    <property type="entry name" value="ER DEGRADATION-ENHANCING ALPHA-MANNOSIDASE-LIKE PROTEIN 1"/>
    <property type="match status" value="1"/>
</dbReference>
<dbReference type="KEGG" id="goe:100899213"/>
<evidence type="ECO:0000313" key="14">
    <source>
        <dbReference type="RefSeq" id="XP_003740891.1"/>
    </source>
</evidence>
<evidence type="ECO:0000256" key="7">
    <source>
        <dbReference type="ARBA" id="ARBA00023136"/>
    </source>
</evidence>
<evidence type="ECO:0000256" key="6">
    <source>
        <dbReference type="ARBA" id="ARBA00022989"/>
    </source>
</evidence>
<dbReference type="SUPFAM" id="SSF48225">
    <property type="entry name" value="Seven-hairpin glycosidases"/>
    <property type="match status" value="1"/>
</dbReference>
<dbReference type="GO" id="GO:1904380">
    <property type="term" value="P:endoplasmic reticulum mannose trimming"/>
    <property type="evidence" value="ECO:0007669"/>
    <property type="project" value="InterPro"/>
</dbReference>
<keyword evidence="4" id="KW-0256">Endoplasmic reticulum</keyword>
<dbReference type="AlphaFoldDB" id="A0AAJ6QQX6"/>
<comment type="subcellular location">
    <subcellularLocation>
        <location evidence="1">Endoplasmic reticulum membrane</location>
        <topology evidence="1">Single-pass type II membrane protein</topology>
    </subcellularLocation>
</comment>
<sequence>MKAVYSESSYNVSMLQTRCLVALTLATSCTLTIRANINVFLTKPGRYDRRYGAFDDTERLEMLERTREMFTFAYDSYMQHAFPADELNPIDCCGRGPDLLHRDNININDVLGDYSLTLVDSLSTLAVMGNHSEFKRAVKLILENVSFSRNNTVQVFEANIRLLGSLLSAHLLITDPNKHLGDLTPAGYNDELLTLSRDLANRLLPAFEGTSTGIPFPRVNLITGVPTNCSTQTCTAGAGSLLLEFGVLTRLTGDVVFENVARRAVKALWLRRNEQTGLLGNVIDVHSGQWVGTLSGIGAGMDSFFEYLLKSYILFGDREDYVRFNESYSLIKRYMRKGRLECNAGSGDHPLYVNVNMANGRTATLWIDALQAAFSGVQVLVGDVEEAICSHALYHAIWRKFDALPERFNWHSMNADVHFYPLRPELAESTYLLYRATKNPFYLHVGKEILHSLNTYSKAKCGYATIHDVHDKSLEDRMESFFLSETCKYLYLLFDFENPLNSPRAPSFIFTTEGHIFPVIKDLRTAVDGTSNPALKPPAEDPPSTDEILLSKVNASIGCMKVDQERQYLLPLKHEYLTQVSTSLGLDISLGSEDFLLG</sequence>
<dbReference type="GO" id="GO:0004571">
    <property type="term" value="F:mannosyl-oligosaccharide 1,2-alpha-mannosidase activity"/>
    <property type="evidence" value="ECO:0007669"/>
    <property type="project" value="InterPro"/>
</dbReference>
<feature type="active site" description="Proton donor" evidence="10">
    <location>
        <position position="406"/>
    </location>
</feature>
<evidence type="ECO:0000313" key="13">
    <source>
        <dbReference type="Proteomes" id="UP000694867"/>
    </source>
</evidence>
<accession>A0AAJ6QQX6</accession>
<evidence type="ECO:0000256" key="9">
    <source>
        <dbReference type="ARBA" id="ARBA00060207"/>
    </source>
</evidence>
<evidence type="ECO:0000256" key="2">
    <source>
        <dbReference type="ARBA" id="ARBA00007658"/>
    </source>
</evidence>
<keyword evidence="3" id="KW-0812">Transmembrane</keyword>
<dbReference type="InterPro" id="IPR044674">
    <property type="entry name" value="EDEM1/2/3"/>
</dbReference>
<evidence type="ECO:0000256" key="3">
    <source>
        <dbReference type="ARBA" id="ARBA00022692"/>
    </source>
</evidence>
<dbReference type="GO" id="GO:0005789">
    <property type="term" value="C:endoplasmic reticulum membrane"/>
    <property type="evidence" value="ECO:0007669"/>
    <property type="project" value="UniProtKB-SubCell"/>
</dbReference>
<keyword evidence="11" id="KW-0479">Metal-binding</keyword>
<dbReference type="InterPro" id="IPR012341">
    <property type="entry name" value="6hp_glycosidase-like_sf"/>
</dbReference>
<dbReference type="PANTHER" id="PTHR45679">
    <property type="entry name" value="ER DEGRADATION-ENHANCING ALPHA-MANNOSIDASE-LIKE PROTEIN 2"/>
    <property type="match status" value="1"/>
</dbReference>
<feature type="active site" description="Proton donor" evidence="10">
    <location>
        <position position="157"/>
    </location>
</feature>
<feature type="active site" evidence="10">
    <location>
        <position position="302"/>
    </location>
</feature>
<dbReference type="RefSeq" id="XP_003740891.1">
    <property type="nucleotide sequence ID" value="XM_003740843.2"/>
</dbReference>
<keyword evidence="5" id="KW-0735">Signal-anchor</keyword>
<proteinExistence type="inferred from homology"/>
<dbReference type="PROSITE" id="PS51257">
    <property type="entry name" value="PROKAR_LIPOPROTEIN"/>
    <property type="match status" value="1"/>
</dbReference>
<evidence type="ECO:0000256" key="5">
    <source>
        <dbReference type="ARBA" id="ARBA00022968"/>
    </source>
</evidence>
<evidence type="ECO:0000256" key="10">
    <source>
        <dbReference type="PIRSR" id="PIRSR601382-1"/>
    </source>
</evidence>
<dbReference type="Pfam" id="PF01532">
    <property type="entry name" value="Glyco_hydro_47"/>
    <property type="match status" value="1"/>
</dbReference>
<comment type="function">
    <text evidence="9">Extracts misfolded glycoproteins, but not glycoproteins undergoing productive folding, from the calnexin cycle. It is directly involved in endoplasmic reticulum-associated degradation (ERAD) and targets misfolded glycoproteins for degradation in an N-glycan-independent manner, probably by forming a complex with SEL1L. It has low mannosidase activity, catalyzing mannose trimming from Man8GlcNAc2 to Man7GlcNAc2.</text>
</comment>
<evidence type="ECO:0000256" key="1">
    <source>
        <dbReference type="ARBA" id="ARBA00004648"/>
    </source>
</evidence>
<keyword evidence="11" id="KW-0106">Calcium</keyword>
<evidence type="ECO:0000256" key="8">
    <source>
        <dbReference type="ARBA" id="ARBA00023180"/>
    </source>
</evidence>
<keyword evidence="6" id="KW-1133">Transmembrane helix</keyword>
<dbReference type="InterPro" id="IPR001382">
    <property type="entry name" value="Glyco_hydro_47"/>
</dbReference>
<gene>
    <name evidence="14" type="primary">LOC100899213</name>
</gene>
<keyword evidence="13" id="KW-1185">Reference proteome</keyword>
<reference evidence="14" key="1">
    <citation type="submission" date="2025-08" db="UniProtKB">
        <authorList>
            <consortium name="RefSeq"/>
        </authorList>
    </citation>
    <scope>IDENTIFICATION</scope>
</reference>
<protein>
    <recommendedName>
        <fullName evidence="12">alpha-1,2-Mannosidase</fullName>
        <ecNumber evidence="12">3.2.1.-</ecNumber>
    </recommendedName>
</protein>
<keyword evidence="12" id="KW-0326">Glycosidase</keyword>
<dbReference type="GO" id="GO:0044322">
    <property type="term" value="C:endoplasmic reticulum quality control compartment"/>
    <property type="evidence" value="ECO:0007669"/>
    <property type="project" value="GOC"/>
</dbReference>
<dbReference type="FunFam" id="1.50.10.10:FF:000016">
    <property type="entry name" value="alpha-1,2-Mannosidase"/>
    <property type="match status" value="1"/>
</dbReference>
<name>A0AAJ6QQX6_9ACAR</name>
<comment type="similarity">
    <text evidence="2 12">Belongs to the glycosyl hydrolase 47 family.</text>
</comment>
<keyword evidence="7" id="KW-0472">Membrane</keyword>
<dbReference type="GeneID" id="100899213"/>